<dbReference type="Proteomes" id="UP000320209">
    <property type="component" value="Unassembled WGS sequence"/>
</dbReference>
<dbReference type="PROSITE" id="PS50977">
    <property type="entry name" value="HTH_TETR_2"/>
    <property type="match status" value="1"/>
</dbReference>
<reference evidence="6 7" key="1">
    <citation type="submission" date="2019-06" db="EMBL/GenBank/DDBJ databases">
        <title>Sequencing the genomes of 1000 actinobacteria strains.</title>
        <authorList>
            <person name="Klenk H.-P."/>
        </authorList>
    </citation>
    <scope>NUCLEOTIDE SEQUENCE [LARGE SCALE GENOMIC DNA]</scope>
    <source>
        <strain evidence="6 7">DSM 25218</strain>
    </source>
</reference>
<dbReference type="Pfam" id="PF00440">
    <property type="entry name" value="TetR_N"/>
    <property type="match status" value="1"/>
</dbReference>
<dbReference type="InterPro" id="IPR001647">
    <property type="entry name" value="HTH_TetR"/>
</dbReference>
<evidence type="ECO:0000313" key="7">
    <source>
        <dbReference type="Proteomes" id="UP000320209"/>
    </source>
</evidence>
<organism evidence="6 7">
    <name type="scientific">Nocardioides albertanoniae</name>
    <dbReference type="NCBI Taxonomy" id="1175486"/>
    <lineage>
        <taxon>Bacteria</taxon>
        <taxon>Bacillati</taxon>
        <taxon>Actinomycetota</taxon>
        <taxon>Actinomycetes</taxon>
        <taxon>Propionibacteriales</taxon>
        <taxon>Nocardioidaceae</taxon>
        <taxon>Nocardioides</taxon>
    </lineage>
</organism>
<dbReference type="GO" id="GO:0003700">
    <property type="term" value="F:DNA-binding transcription factor activity"/>
    <property type="evidence" value="ECO:0007669"/>
    <property type="project" value="TreeGrafter"/>
</dbReference>
<dbReference type="Pfam" id="PF13305">
    <property type="entry name" value="TetR_C_33"/>
    <property type="match status" value="1"/>
</dbReference>
<evidence type="ECO:0000256" key="3">
    <source>
        <dbReference type="ARBA" id="ARBA00023163"/>
    </source>
</evidence>
<dbReference type="SUPFAM" id="SSF48498">
    <property type="entry name" value="Tetracyclin repressor-like, C-terminal domain"/>
    <property type="match status" value="1"/>
</dbReference>
<evidence type="ECO:0000256" key="1">
    <source>
        <dbReference type="ARBA" id="ARBA00023015"/>
    </source>
</evidence>
<keyword evidence="2 4" id="KW-0238">DNA-binding</keyword>
<keyword evidence="7" id="KW-1185">Reference proteome</keyword>
<dbReference type="Gene3D" id="1.10.357.10">
    <property type="entry name" value="Tetracycline Repressor, domain 2"/>
    <property type="match status" value="1"/>
</dbReference>
<dbReference type="InterPro" id="IPR009057">
    <property type="entry name" value="Homeodomain-like_sf"/>
</dbReference>
<proteinExistence type="predicted"/>
<dbReference type="SUPFAM" id="SSF46689">
    <property type="entry name" value="Homeodomain-like"/>
    <property type="match status" value="1"/>
</dbReference>
<keyword evidence="1" id="KW-0805">Transcription regulation</keyword>
<dbReference type="PRINTS" id="PR00455">
    <property type="entry name" value="HTHTETR"/>
</dbReference>
<dbReference type="PANTHER" id="PTHR30055:SF234">
    <property type="entry name" value="HTH-TYPE TRANSCRIPTIONAL REGULATOR BETI"/>
    <property type="match status" value="1"/>
</dbReference>
<keyword evidence="3" id="KW-0804">Transcription</keyword>
<dbReference type="InterPro" id="IPR025996">
    <property type="entry name" value="MT1864/Rv1816-like_C"/>
</dbReference>
<gene>
    <name evidence="6" type="ORF">FB381_1338</name>
</gene>
<dbReference type="InterPro" id="IPR036271">
    <property type="entry name" value="Tet_transcr_reg_TetR-rel_C_sf"/>
</dbReference>
<evidence type="ECO:0000313" key="6">
    <source>
        <dbReference type="EMBL" id="TQL67462.1"/>
    </source>
</evidence>
<sequence>MQSLTFQVLTLQGMCAGVNMLTVKSAATPEPQARPYHHGDLRNALVEAAVSLAEEGGPGSVTIRATARAAGVTPTAAYRHFANQSDLLHAAKHEAMEQLTATILELLAAESPAPDPAEAAVQRLTAAGRGYIHFALAQPGLFRTAFCRPESSEDHIATDLSQILAEAPPYAFLTTALDDLLEAGWLAQELRPDAETAAWSAVHGLSVLFVDGPYRYVPESERERLINATLATVVRGLAGGPASLAPLDGDRPGPG</sequence>
<evidence type="ECO:0000259" key="5">
    <source>
        <dbReference type="PROSITE" id="PS50977"/>
    </source>
</evidence>
<name>A0A543A4F0_9ACTN</name>
<dbReference type="AlphaFoldDB" id="A0A543A4F0"/>
<dbReference type="GO" id="GO:0000976">
    <property type="term" value="F:transcription cis-regulatory region binding"/>
    <property type="evidence" value="ECO:0007669"/>
    <property type="project" value="TreeGrafter"/>
</dbReference>
<dbReference type="PANTHER" id="PTHR30055">
    <property type="entry name" value="HTH-TYPE TRANSCRIPTIONAL REGULATOR RUTR"/>
    <property type="match status" value="1"/>
</dbReference>
<evidence type="ECO:0000256" key="4">
    <source>
        <dbReference type="PROSITE-ProRule" id="PRU00335"/>
    </source>
</evidence>
<feature type="domain" description="HTH tetR-type" evidence="5">
    <location>
        <begin position="39"/>
        <end position="99"/>
    </location>
</feature>
<dbReference type="InterPro" id="IPR050109">
    <property type="entry name" value="HTH-type_TetR-like_transc_reg"/>
</dbReference>
<protein>
    <submittedName>
        <fullName evidence="6">TetR family transcriptional regulator</fullName>
    </submittedName>
</protein>
<comment type="caution">
    <text evidence="6">The sequence shown here is derived from an EMBL/GenBank/DDBJ whole genome shotgun (WGS) entry which is preliminary data.</text>
</comment>
<accession>A0A543A4F0</accession>
<feature type="DNA-binding region" description="H-T-H motif" evidence="4">
    <location>
        <begin position="62"/>
        <end position="81"/>
    </location>
</feature>
<dbReference type="EMBL" id="VFOV01000001">
    <property type="protein sequence ID" value="TQL67462.1"/>
    <property type="molecule type" value="Genomic_DNA"/>
</dbReference>
<evidence type="ECO:0000256" key="2">
    <source>
        <dbReference type="ARBA" id="ARBA00023125"/>
    </source>
</evidence>